<dbReference type="RefSeq" id="WP_082588990.1">
    <property type="nucleotide sequence ID" value="NZ_JAOTHC010000002.1"/>
</dbReference>
<accession>A0AAW6B5H1</accession>
<dbReference type="PROSITE" id="PS51257">
    <property type="entry name" value="PROKAR_LIPOPROTEIN"/>
    <property type="match status" value="1"/>
</dbReference>
<feature type="compositionally biased region" description="Low complexity" evidence="2">
    <location>
        <begin position="36"/>
        <end position="51"/>
    </location>
</feature>
<dbReference type="AlphaFoldDB" id="A0AAW6B5H1"/>
<reference evidence="5" key="1">
    <citation type="journal article" date="2022" name="Microorganisms">
        <title>Antibiotic Susceptibility, Resistance Gene Determinants and Corresponding Genomic Regions in Lactobacillus amylovorus Isolates Derived from Wild Boars and Domestic Pigs.</title>
        <authorList>
            <person name="Moravkova M."/>
            <person name="Kostovova I."/>
            <person name="Kavanova K."/>
            <person name="Pechar R."/>
            <person name="Stanek S."/>
            <person name="Brychta A."/>
            <person name="Zeman M."/>
            <person name="Kubasova T."/>
        </authorList>
    </citation>
    <scope>NUCLEOTIDE SEQUENCE</scope>
    <source>
        <strain evidence="5">M597B</strain>
    </source>
</reference>
<evidence type="ECO:0000256" key="1">
    <source>
        <dbReference type="ARBA" id="ARBA00022729"/>
    </source>
</evidence>
<keyword evidence="1 3" id="KW-0732">Signal</keyword>
<feature type="region of interest" description="Disordered" evidence="2">
    <location>
        <begin position="34"/>
        <end position="89"/>
    </location>
</feature>
<evidence type="ECO:0000313" key="5">
    <source>
        <dbReference type="EMBL" id="MDB6245870.1"/>
    </source>
</evidence>
<gene>
    <name evidence="5" type="ORF">ODV14_00560</name>
</gene>
<evidence type="ECO:0000259" key="4">
    <source>
        <dbReference type="Pfam" id="PF04650"/>
    </source>
</evidence>
<organism evidence="5 6">
    <name type="scientific">Lactobacillus amylovorus</name>
    <dbReference type="NCBI Taxonomy" id="1604"/>
    <lineage>
        <taxon>Bacteria</taxon>
        <taxon>Bacillati</taxon>
        <taxon>Bacillota</taxon>
        <taxon>Bacilli</taxon>
        <taxon>Lactobacillales</taxon>
        <taxon>Lactobacillaceae</taxon>
        <taxon>Lactobacillus</taxon>
    </lineage>
</organism>
<proteinExistence type="predicted"/>
<feature type="domain" description="YSIRK Gram-positive signal peptide" evidence="4">
    <location>
        <begin position="2"/>
        <end position="24"/>
    </location>
</feature>
<evidence type="ECO:0000256" key="2">
    <source>
        <dbReference type="SAM" id="MobiDB-lite"/>
    </source>
</evidence>
<evidence type="ECO:0000256" key="3">
    <source>
        <dbReference type="SAM" id="SignalP"/>
    </source>
</evidence>
<dbReference type="NCBIfam" id="TIGR01168">
    <property type="entry name" value="YSIRK_signal"/>
    <property type="match status" value="1"/>
</dbReference>
<dbReference type="EMBL" id="JAOTHD010000001">
    <property type="protein sequence ID" value="MDB6245870.1"/>
    <property type="molecule type" value="Genomic_DNA"/>
</dbReference>
<evidence type="ECO:0000313" key="6">
    <source>
        <dbReference type="Proteomes" id="UP001141961"/>
    </source>
</evidence>
<comment type="caution">
    <text evidence="5">The sequence shown here is derived from an EMBL/GenBank/DDBJ whole genome shotgun (WGS) entry which is preliminary data.</text>
</comment>
<sequence>MKNRYSLRKLSVGLCSVVLGCMLLQNATTQEVKADAGTTGTTQAQSAGSTSDGTATGKSGSNPGGDETRTANEGQQVQGLKASDYQEETVTSKDLKDKFNFHKYDNGTKIDLSLKQNEKEIQNYDGSITLTYVNKGPVMKKDGRVAPFGLIDIKLVRSI</sequence>
<feature type="chain" id="PRO_5043464978" evidence="3">
    <location>
        <begin position="28"/>
        <end position="159"/>
    </location>
</feature>
<dbReference type="Proteomes" id="UP001141961">
    <property type="component" value="Unassembled WGS sequence"/>
</dbReference>
<feature type="compositionally biased region" description="Polar residues" evidence="2">
    <location>
        <begin position="52"/>
        <end position="61"/>
    </location>
</feature>
<protein>
    <submittedName>
        <fullName evidence="5">YSIRK-type signal peptide-containing protein</fullName>
    </submittedName>
</protein>
<dbReference type="InterPro" id="IPR005877">
    <property type="entry name" value="YSIRK_signal_dom"/>
</dbReference>
<dbReference type="Pfam" id="PF04650">
    <property type="entry name" value="YSIRK_signal"/>
    <property type="match status" value="1"/>
</dbReference>
<reference evidence="5" key="2">
    <citation type="submission" date="2022-10" db="EMBL/GenBank/DDBJ databases">
        <authorList>
            <person name="Kostovova I."/>
            <person name="Moravkova M."/>
            <person name="Pechar R."/>
        </authorList>
    </citation>
    <scope>NUCLEOTIDE SEQUENCE</scope>
    <source>
        <strain evidence="5">M597B</strain>
    </source>
</reference>
<feature type="signal peptide" evidence="3">
    <location>
        <begin position="1"/>
        <end position="27"/>
    </location>
</feature>
<name>A0AAW6B5H1_LACAM</name>